<feature type="region of interest" description="Disordered" evidence="1">
    <location>
        <begin position="450"/>
        <end position="490"/>
    </location>
</feature>
<dbReference type="PANTHER" id="PTHR45856:SF24">
    <property type="entry name" value="FUNGAL LIPASE-LIKE DOMAIN-CONTAINING PROTEIN"/>
    <property type="match status" value="1"/>
</dbReference>
<comment type="caution">
    <text evidence="4">The sequence shown here is derived from an EMBL/GenBank/DDBJ whole genome shotgun (WGS) entry which is preliminary data.</text>
</comment>
<feature type="region of interest" description="Disordered" evidence="1">
    <location>
        <begin position="685"/>
        <end position="714"/>
    </location>
</feature>
<reference evidence="4 5" key="1">
    <citation type="journal article" date="2020" name="Fungal Divers.">
        <title>Resolving the Mortierellaceae phylogeny through synthesis of multi-gene phylogenetics and phylogenomics.</title>
        <authorList>
            <person name="Vandepol N."/>
            <person name="Liber J."/>
            <person name="Desiro A."/>
            <person name="Na H."/>
            <person name="Kennedy M."/>
            <person name="Barry K."/>
            <person name="Grigoriev I.V."/>
            <person name="Miller A.N."/>
            <person name="O'Donnell K."/>
            <person name="Stajich J.E."/>
            <person name="Bonito G."/>
        </authorList>
    </citation>
    <scope>NUCLEOTIDE SEQUENCE [LARGE SCALE GENOMIC DNA]</scope>
    <source>
        <strain evidence="4 5">AD045</strain>
    </source>
</reference>
<evidence type="ECO:0000256" key="2">
    <source>
        <dbReference type="SAM" id="Phobius"/>
    </source>
</evidence>
<dbReference type="SUPFAM" id="SSF53474">
    <property type="entry name" value="alpha/beta-Hydrolases"/>
    <property type="match status" value="1"/>
</dbReference>
<evidence type="ECO:0000313" key="5">
    <source>
        <dbReference type="Proteomes" id="UP001194696"/>
    </source>
</evidence>
<keyword evidence="2" id="KW-0812">Transmembrane</keyword>
<keyword evidence="2" id="KW-1133">Transmembrane helix</keyword>
<dbReference type="InterPro" id="IPR029058">
    <property type="entry name" value="AB_hydrolase_fold"/>
</dbReference>
<name>A0ABQ7K1N4_9FUNG</name>
<dbReference type="PANTHER" id="PTHR45856">
    <property type="entry name" value="ALPHA/BETA-HYDROLASES SUPERFAMILY PROTEIN"/>
    <property type="match status" value="1"/>
</dbReference>
<dbReference type="EMBL" id="JAAAIM010000376">
    <property type="protein sequence ID" value="KAG0288971.1"/>
    <property type="molecule type" value="Genomic_DNA"/>
</dbReference>
<feature type="compositionally biased region" description="Basic and acidic residues" evidence="1">
    <location>
        <begin position="85"/>
        <end position="105"/>
    </location>
</feature>
<evidence type="ECO:0000256" key="1">
    <source>
        <dbReference type="SAM" id="MobiDB-lite"/>
    </source>
</evidence>
<feature type="region of interest" description="Disordered" evidence="1">
    <location>
        <begin position="1025"/>
        <end position="1057"/>
    </location>
</feature>
<evidence type="ECO:0000313" key="4">
    <source>
        <dbReference type="EMBL" id="KAG0288971.1"/>
    </source>
</evidence>
<feature type="compositionally biased region" description="Polar residues" evidence="1">
    <location>
        <begin position="1"/>
        <end position="16"/>
    </location>
</feature>
<dbReference type="Gene3D" id="3.40.50.1820">
    <property type="entry name" value="alpha/beta hydrolase"/>
    <property type="match status" value="1"/>
</dbReference>
<feature type="transmembrane region" description="Helical" evidence="2">
    <location>
        <begin position="168"/>
        <end position="195"/>
    </location>
</feature>
<keyword evidence="2" id="KW-0472">Membrane</keyword>
<dbReference type="InterPro" id="IPR002921">
    <property type="entry name" value="Fungal_lipase-type"/>
</dbReference>
<accession>A0ABQ7K1N4</accession>
<protein>
    <recommendedName>
        <fullName evidence="3">Fungal lipase-type domain-containing protein</fullName>
    </recommendedName>
</protein>
<evidence type="ECO:0000259" key="3">
    <source>
        <dbReference type="Pfam" id="PF01764"/>
    </source>
</evidence>
<proteinExistence type="predicted"/>
<dbReference type="InterPro" id="IPR051218">
    <property type="entry name" value="Sec_MonoDiacylglyc_Lipase"/>
</dbReference>
<sequence>MTQDEPMSATNYQPSPAVNLATRGNTFPLDVASTREARKLNQARRQQTAPPKPPVTPRHLDEFAVRHKTHSQPCPADHITHHHHPETPQEKKDDDEKKPPKKDDDQPTTPEEPKSTSPPKKSPTKRLKEPLSIRPKSLKNFLVDGLRLYISNVKNPDQIPGTDWFSRLYAMGLLPVLVVSMAIVQGGIGLLVILIKYTEAGAKLYKRFFENEIALFDDSDYIDPEGTDEAIRQLADRTHPLPTPKFSYHIATLLLIMSSMSYQRNEKLVAEASKIMLDVTTDKQRDRAAELLTLSEKEIDEHATREFGMRFVGISELKTLGGPFAGLFYDDDSIVLVFKGTSVLAFNEYLIDVTIQRVDASEYLYGEVHKGFYECLFPDAKPEMYDNQTYDRTNPFNTIMETIFEVAKAAKEKTGKPVNLWLTGHSLGGALAALVMARLQMPLLEDDPLLRKGKEEEEEEDEYDDHGHRIRKQSRTAASFNGVESEDEGEAKRTVLEEMLAQYSGDQELIVLRDCYSVASPKIGDSMFANEFAKHQLDFCQASPYKSVYWRFVANEDIVPRLPPAGSVDPNTSKDERYPPPCQHCFKTSQEWLKEEQEEDQLQGVHPGTHTVKEQPPKHLHSLLDYQHVGQLVKVYNAKRIPVVRPSAFEADLSKGVLRSKEEMAELLKKLGQVAGVWRKQSEDATAEYARTHPAHVTSPDQEQEQEQHQQQTGLDADANDVLKRANAAKQLTDDIAKAQELYDIDDLSRLRQPGMLESLLLKIPSLLSHAPAAYQRDLVRGRFYFRSFPGLLFESRVVGWLDQAQKDQQEREVEELGIRAGDSGHVSGDDEDVNGGHGGVPTGQLLPNPVEFLPVASTHYLAEHPGSVPDEHVPTNFSVADIRLHKHQAFLCEYKAQFRRYQEWIATAIATTLTAADCSVHSTDGRPLLVDRRQVVESLVGILSTLPTGRTPTSDAPSTDLASTNLDADPNLEAACLQASLHTATVASSISSAVIPESFTPIGFTTADGDACLDYQIRLNDTSAIDSDDGTATSSAASISGAPTASHDSSENATTVMTTDPDEDALIMELEEVIFQLERMVQIHAAFEAKLEETFCQVKQKFQEGIVNECRHGGTLHKLMQDNRELIANHAELVEDYTMVRKESRSLAQDVAL</sequence>
<gene>
    <name evidence="4" type="ORF">BGZ96_007347</name>
</gene>
<feature type="compositionally biased region" description="Low complexity" evidence="1">
    <location>
        <begin position="1025"/>
        <end position="1047"/>
    </location>
</feature>
<dbReference type="Pfam" id="PF01764">
    <property type="entry name" value="Lipase_3"/>
    <property type="match status" value="1"/>
</dbReference>
<organism evidence="4 5">
    <name type="scientific">Linnemannia gamsii</name>
    <dbReference type="NCBI Taxonomy" id="64522"/>
    <lineage>
        <taxon>Eukaryota</taxon>
        <taxon>Fungi</taxon>
        <taxon>Fungi incertae sedis</taxon>
        <taxon>Mucoromycota</taxon>
        <taxon>Mortierellomycotina</taxon>
        <taxon>Mortierellomycetes</taxon>
        <taxon>Mortierellales</taxon>
        <taxon>Mortierellaceae</taxon>
        <taxon>Linnemannia</taxon>
    </lineage>
</organism>
<feature type="region of interest" description="Disordered" evidence="1">
    <location>
        <begin position="1"/>
        <end position="131"/>
    </location>
</feature>
<keyword evidence="5" id="KW-1185">Reference proteome</keyword>
<feature type="domain" description="Fungal lipase-type" evidence="3">
    <location>
        <begin position="335"/>
        <end position="440"/>
    </location>
</feature>
<dbReference type="Proteomes" id="UP001194696">
    <property type="component" value="Unassembled WGS sequence"/>
</dbReference>